<reference evidence="13" key="1">
    <citation type="journal article" date="2019" name="bioRxiv">
        <title>The Genome of the Zebra Mussel, Dreissena polymorpha: A Resource for Invasive Species Research.</title>
        <authorList>
            <person name="McCartney M.A."/>
            <person name="Auch B."/>
            <person name="Kono T."/>
            <person name="Mallez S."/>
            <person name="Zhang Y."/>
            <person name="Obille A."/>
            <person name="Becker A."/>
            <person name="Abrahante J.E."/>
            <person name="Garbe J."/>
            <person name="Badalamenti J.P."/>
            <person name="Herman A."/>
            <person name="Mangelson H."/>
            <person name="Liachko I."/>
            <person name="Sullivan S."/>
            <person name="Sone E.D."/>
            <person name="Koren S."/>
            <person name="Silverstein K.A.T."/>
            <person name="Beckman K.B."/>
            <person name="Gohl D.M."/>
        </authorList>
    </citation>
    <scope>NUCLEOTIDE SEQUENCE</scope>
    <source>
        <strain evidence="13">Duluth1</strain>
        <tissue evidence="13">Whole animal</tissue>
    </source>
</reference>
<dbReference type="Pfam" id="PF04564">
    <property type="entry name" value="U-box"/>
    <property type="match status" value="1"/>
</dbReference>
<dbReference type="GO" id="GO:0006511">
    <property type="term" value="P:ubiquitin-dependent protein catabolic process"/>
    <property type="evidence" value="ECO:0007669"/>
    <property type="project" value="InterPro"/>
</dbReference>
<dbReference type="GO" id="GO:0036503">
    <property type="term" value="P:ERAD pathway"/>
    <property type="evidence" value="ECO:0007669"/>
    <property type="project" value="InterPro"/>
</dbReference>
<dbReference type="EC" id="2.3.2.27" evidence="5"/>
<comment type="subcellular location">
    <subcellularLocation>
        <location evidence="2">Cytoplasm</location>
    </subcellularLocation>
</comment>
<keyword evidence="7" id="KW-0808">Transferase</keyword>
<sequence length="757" mass="87493">MEFTAPDDWSKGSAYERTLLGSLLAMNPCPRGSEEECEFFSRNIMDAGTHETHTTIMFIWQRLNSICDDIHRMLKSIIKLSSELRHQVLHWIGRCLEANRGKTELWSAHDVEIYQKDFASDGFCLNLSQVLLQLCEPFSRPNSDMLLKVKATYCRVTPASDQEAKDMCVHAIGLDKEKTFVPYTEEQRLPQEKQYHFISECFFLTHQALHIAYSIVYKLYKLAGSIGRLKSLVDMMKEGSGYTRIVVLIKMQLNRELCWYYNMKAALTGFGLVKSCLSFHIATASWLVQIASRDEVTDFREIALPLANEIPKILSYVPEFILSNFTMFISSLEVFSALDVIKENKECLHQFMTVILVYMGSPRRLVNSNMRAQLAEAVESFVPELNESDGTYKLSASGYEDSVFKEHRLISHLAEAVLNVFVSIEMTGQSVDDERKFSYRKSMHKLLQYMWKIPAHKDAIKAVSKRAMTEMNNTEAPLFLRFVNLLINDAIFLLDEGLAHMRDIRDQELERDKGNWNKLSDEQMREKESGLRHLCMLGRYRNIMANHTIYTLEILTREIRDIFCHQVMVDRIAGMLNYFLLELVGPKQTNYKVKDRKEHEFKPEQIVADIAHIYVYLGDNAQFCTAVLEESRSFSERLFTDAVKVLQKIGIAPEFVVKFSQLHEKLKSLQCSRQQEEEALGEAPEDFLDPIMGTLMEDPVILPETKTNIDRSVINRHLLSDQRDPFTKSPLSMNMVIPNLELKQRIEQWKLERLGHS</sequence>
<evidence type="ECO:0000259" key="12">
    <source>
        <dbReference type="PROSITE" id="PS51698"/>
    </source>
</evidence>
<evidence type="ECO:0000256" key="8">
    <source>
        <dbReference type="ARBA" id="ARBA00022786"/>
    </source>
</evidence>
<gene>
    <name evidence="13" type="ORF">DPMN_035137</name>
</gene>
<dbReference type="PANTHER" id="PTHR13931">
    <property type="entry name" value="UBIQUITINATION FACTOR E4"/>
    <property type="match status" value="1"/>
</dbReference>
<keyword evidence="6" id="KW-0963">Cytoplasm</keyword>
<evidence type="ECO:0000256" key="7">
    <source>
        <dbReference type="ARBA" id="ARBA00022679"/>
    </source>
</evidence>
<dbReference type="SMART" id="SM00504">
    <property type="entry name" value="Ubox"/>
    <property type="match status" value="1"/>
</dbReference>
<comment type="pathway">
    <text evidence="3">Protein modification; protein ubiquitination.</text>
</comment>
<name>A0A9D4RMM0_DREPO</name>
<dbReference type="GO" id="GO:0000151">
    <property type="term" value="C:ubiquitin ligase complex"/>
    <property type="evidence" value="ECO:0007669"/>
    <property type="project" value="InterPro"/>
</dbReference>
<evidence type="ECO:0000256" key="6">
    <source>
        <dbReference type="ARBA" id="ARBA00022490"/>
    </source>
</evidence>
<comment type="similarity">
    <text evidence="4">Belongs to the ubiquitin conjugation factor E4 family.</text>
</comment>
<evidence type="ECO:0000256" key="3">
    <source>
        <dbReference type="ARBA" id="ARBA00004906"/>
    </source>
</evidence>
<evidence type="ECO:0000313" key="14">
    <source>
        <dbReference type="Proteomes" id="UP000828390"/>
    </source>
</evidence>
<protein>
    <recommendedName>
        <fullName evidence="11">Ubiquitin conjugation factor E4 A</fullName>
        <ecNumber evidence="5">2.3.2.27</ecNumber>
    </recommendedName>
</protein>
<dbReference type="GO" id="GO:0005634">
    <property type="term" value="C:nucleus"/>
    <property type="evidence" value="ECO:0007669"/>
    <property type="project" value="TreeGrafter"/>
</dbReference>
<dbReference type="FunFam" id="3.30.40.10:FF:000055">
    <property type="entry name" value="Ubiquitin conjugation factor e4 a"/>
    <property type="match status" value="1"/>
</dbReference>
<dbReference type="EMBL" id="JAIWYP010000002">
    <property type="protein sequence ID" value="KAH3871922.1"/>
    <property type="molecule type" value="Genomic_DNA"/>
</dbReference>
<dbReference type="AlphaFoldDB" id="A0A9D4RMM0"/>
<evidence type="ECO:0000313" key="13">
    <source>
        <dbReference type="EMBL" id="KAH3871922.1"/>
    </source>
</evidence>
<comment type="catalytic activity">
    <reaction evidence="1">
        <text>S-ubiquitinyl-[E2 ubiquitin-conjugating enzyme]-L-cysteine + [acceptor protein]-L-lysine = [E2 ubiquitin-conjugating enzyme]-L-cysteine + N(6)-ubiquitinyl-[acceptor protein]-L-lysine.</text>
        <dbReference type="EC" id="2.3.2.27"/>
    </reaction>
</comment>
<keyword evidence="14" id="KW-1185">Reference proteome</keyword>
<evidence type="ECO:0000256" key="1">
    <source>
        <dbReference type="ARBA" id="ARBA00000900"/>
    </source>
</evidence>
<dbReference type="GO" id="GO:0000209">
    <property type="term" value="P:protein polyubiquitination"/>
    <property type="evidence" value="ECO:0007669"/>
    <property type="project" value="TreeGrafter"/>
</dbReference>
<dbReference type="InterPro" id="IPR013083">
    <property type="entry name" value="Znf_RING/FYVE/PHD"/>
</dbReference>
<comment type="caution">
    <text evidence="13">The sequence shown here is derived from an EMBL/GenBank/DDBJ whole genome shotgun (WGS) entry which is preliminary data.</text>
</comment>
<evidence type="ECO:0000256" key="9">
    <source>
        <dbReference type="ARBA" id="ARBA00022990"/>
    </source>
</evidence>
<keyword evidence="9" id="KW-0007">Acetylation</keyword>
<comment type="function">
    <text evidence="10">Ubiquitin-protein ligase that probably functions as an E3 ligase in conjunction with specific E1 and E2 ligases. May also function as an E4 ligase mediating the assembly of polyubiquitin chains on substrates ubiquitinated by another E3 ubiquitin ligase. Mediates 'Lys-48'-linked polyubiquitination of substrates.</text>
</comment>
<evidence type="ECO:0000256" key="4">
    <source>
        <dbReference type="ARBA" id="ARBA00007434"/>
    </source>
</evidence>
<dbReference type="InterPro" id="IPR045132">
    <property type="entry name" value="UBE4"/>
</dbReference>
<dbReference type="SUPFAM" id="SSF57850">
    <property type="entry name" value="RING/U-box"/>
    <property type="match status" value="1"/>
</dbReference>
<evidence type="ECO:0000256" key="11">
    <source>
        <dbReference type="ARBA" id="ARBA00040077"/>
    </source>
</evidence>
<dbReference type="CDD" id="cd16657">
    <property type="entry name" value="RING-Ubox_UBE4A"/>
    <property type="match status" value="1"/>
</dbReference>
<reference evidence="13" key="2">
    <citation type="submission" date="2020-11" db="EMBL/GenBank/DDBJ databases">
        <authorList>
            <person name="McCartney M.A."/>
            <person name="Auch B."/>
            <person name="Kono T."/>
            <person name="Mallez S."/>
            <person name="Becker A."/>
            <person name="Gohl D.M."/>
            <person name="Silverstein K.A.T."/>
            <person name="Koren S."/>
            <person name="Bechman K.B."/>
            <person name="Herman A."/>
            <person name="Abrahante J.E."/>
            <person name="Garbe J."/>
        </authorList>
    </citation>
    <scope>NUCLEOTIDE SEQUENCE</scope>
    <source>
        <strain evidence="13">Duluth1</strain>
        <tissue evidence="13">Whole animal</tissue>
    </source>
</reference>
<dbReference type="Pfam" id="PF10408">
    <property type="entry name" value="Ufd2P_core"/>
    <property type="match status" value="1"/>
</dbReference>
<dbReference type="Gene3D" id="3.30.40.10">
    <property type="entry name" value="Zinc/RING finger domain, C3HC4 (zinc finger)"/>
    <property type="match status" value="1"/>
</dbReference>
<dbReference type="InterPro" id="IPR019474">
    <property type="entry name" value="Ub_conjug_fac_E4_core"/>
</dbReference>
<feature type="domain" description="U-box" evidence="12">
    <location>
        <begin position="682"/>
        <end position="756"/>
    </location>
</feature>
<evidence type="ECO:0000256" key="10">
    <source>
        <dbReference type="ARBA" id="ARBA00037624"/>
    </source>
</evidence>
<keyword evidence="8" id="KW-0833">Ubl conjugation pathway</keyword>
<proteinExistence type="inferred from homology"/>
<evidence type="ECO:0000256" key="2">
    <source>
        <dbReference type="ARBA" id="ARBA00004496"/>
    </source>
</evidence>
<accession>A0A9D4RMM0</accession>
<dbReference type="InterPro" id="IPR003613">
    <property type="entry name" value="Ubox_domain"/>
</dbReference>
<dbReference type="Proteomes" id="UP000828390">
    <property type="component" value="Unassembled WGS sequence"/>
</dbReference>
<dbReference type="GO" id="GO:0034450">
    <property type="term" value="F:ubiquitin-ubiquitin ligase activity"/>
    <property type="evidence" value="ECO:0007669"/>
    <property type="project" value="InterPro"/>
</dbReference>
<dbReference type="PANTHER" id="PTHR13931:SF16">
    <property type="entry name" value="UBIQUITIN CONJUGATION FACTOR E4 A"/>
    <property type="match status" value="1"/>
</dbReference>
<organism evidence="13 14">
    <name type="scientific">Dreissena polymorpha</name>
    <name type="common">Zebra mussel</name>
    <name type="synonym">Mytilus polymorpha</name>
    <dbReference type="NCBI Taxonomy" id="45954"/>
    <lineage>
        <taxon>Eukaryota</taxon>
        <taxon>Metazoa</taxon>
        <taxon>Spiralia</taxon>
        <taxon>Lophotrochozoa</taxon>
        <taxon>Mollusca</taxon>
        <taxon>Bivalvia</taxon>
        <taxon>Autobranchia</taxon>
        <taxon>Heteroconchia</taxon>
        <taxon>Euheterodonta</taxon>
        <taxon>Imparidentia</taxon>
        <taxon>Neoheterodontei</taxon>
        <taxon>Myida</taxon>
        <taxon>Dreissenoidea</taxon>
        <taxon>Dreissenidae</taxon>
        <taxon>Dreissena</taxon>
    </lineage>
</organism>
<dbReference type="GO" id="GO:0005737">
    <property type="term" value="C:cytoplasm"/>
    <property type="evidence" value="ECO:0007669"/>
    <property type="project" value="UniProtKB-SubCell"/>
</dbReference>
<evidence type="ECO:0000256" key="5">
    <source>
        <dbReference type="ARBA" id="ARBA00012483"/>
    </source>
</evidence>
<dbReference type="PROSITE" id="PS51698">
    <property type="entry name" value="U_BOX"/>
    <property type="match status" value="1"/>
</dbReference>